<reference evidence="6 7" key="1">
    <citation type="submission" date="2021-01" db="EMBL/GenBank/DDBJ databases">
        <title>Whole genome shotgun sequence of Planobispora longispora NBRC 13918.</title>
        <authorList>
            <person name="Komaki H."/>
            <person name="Tamura T."/>
        </authorList>
    </citation>
    <scope>NUCLEOTIDE SEQUENCE [LARGE SCALE GENOMIC DNA]</scope>
    <source>
        <strain evidence="6 7">NBRC 13918</strain>
    </source>
</reference>
<feature type="binding site" evidence="4">
    <location>
        <position position="237"/>
    </location>
    <ligand>
        <name>FAD</name>
        <dbReference type="ChEBI" id="CHEBI:57692"/>
    </ligand>
</feature>
<dbReference type="SUPFAM" id="SSF54373">
    <property type="entry name" value="FAD-linked reductases, C-terminal domain"/>
    <property type="match status" value="1"/>
</dbReference>
<accession>A0A8J3W7T6</accession>
<gene>
    <name evidence="6" type="ORF">Plo01_45800</name>
</gene>
<dbReference type="Gene3D" id="3.50.50.60">
    <property type="entry name" value="FAD/NAD(P)-binding domain"/>
    <property type="match status" value="1"/>
</dbReference>
<proteinExistence type="inferred from homology"/>
<dbReference type="Gene3D" id="1.10.405.10">
    <property type="entry name" value="Guanine Nucleotide Dissociation Inhibitor, domain 1"/>
    <property type="match status" value="1"/>
</dbReference>
<dbReference type="Proteomes" id="UP000616724">
    <property type="component" value="Unassembled WGS sequence"/>
</dbReference>
<evidence type="ECO:0000313" key="7">
    <source>
        <dbReference type="Proteomes" id="UP000616724"/>
    </source>
</evidence>
<feature type="domain" description="Amine oxidase" evidence="5">
    <location>
        <begin position="17"/>
        <end position="449"/>
    </location>
</feature>
<feature type="binding site" evidence="4">
    <location>
        <position position="343"/>
    </location>
    <ligand>
        <name>substrate</name>
    </ligand>
</feature>
<evidence type="ECO:0000313" key="6">
    <source>
        <dbReference type="EMBL" id="GIH78151.1"/>
    </source>
</evidence>
<comment type="similarity">
    <text evidence="2">Belongs to the flavin monoamine oxidase family.</text>
</comment>
<feature type="binding site" evidence="4">
    <location>
        <begin position="37"/>
        <end position="38"/>
    </location>
    <ligand>
        <name>FAD</name>
        <dbReference type="ChEBI" id="CHEBI:57692"/>
    </ligand>
</feature>
<evidence type="ECO:0000256" key="1">
    <source>
        <dbReference type="ARBA" id="ARBA00001974"/>
    </source>
</evidence>
<dbReference type="InterPro" id="IPR001613">
    <property type="entry name" value="Flavin_amine_oxidase"/>
</dbReference>
<dbReference type="InterPro" id="IPR036188">
    <property type="entry name" value="FAD/NAD-bd_sf"/>
</dbReference>
<evidence type="ECO:0000256" key="3">
    <source>
        <dbReference type="ARBA" id="ARBA00023002"/>
    </source>
</evidence>
<dbReference type="Pfam" id="PF01593">
    <property type="entry name" value="Amino_oxidase"/>
    <property type="match status" value="1"/>
</dbReference>
<protein>
    <submittedName>
        <fullName evidence="6">Monoamine oxidase</fullName>
    </submittedName>
</protein>
<dbReference type="PROSITE" id="PS51257">
    <property type="entry name" value="PROKAR_LIPOPROTEIN"/>
    <property type="match status" value="1"/>
</dbReference>
<dbReference type="AlphaFoldDB" id="A0A8J3W7T6"/>
<name>A0A8J3W7T6_9ACTN</name>
<evidence type="ECO:0000256" key="4">
    <source>
        <dbReference type="PIRSR" id="PIRSR601613-1"/>
    </source>
</evidence>
<dbReference type="SUPFAM" id="SSF51905">
    <property type="entry name" value="FAD/NAD(P)-binding domain"/>
    <property type="match status" value="1"/>
</dbReference>
<evidence type="ECO:0000259" key="5">
    <source>
        <dbReference type="Pfam" id="PF01593"/>
    </source>
</evidence>
<organism evidence="6 7">
    <name type="scientific">Planobispora longispora</name>
    <dbReference type="NCBI Taxonomy" id="28887"/>
    <lineage>
        <taxon>Bacteria</taxon>
        <taxon>Bacillati</taxon>
        <taxon>Actinomycetota</taxon>
        <taxon>Actinomycetes</taxon>
        <taxon>Streptosporangiales</taxon>
        <taxon>Streptosporangiaceae</taxon>
        <taxon>Planobispora</taxon>
    </lineage>
</organism>
<sequence>MSHQRPDVDVIVVGAGMAGLSCANRLRHHGAAVLLLEARDRVGGRTAGIEADGEIVDLGGQFIGPGQDRVYALAAEFGVGTVPTHTGGASVLETATGRLRRFRGTVPRLGPAALADVAQARFRLDRLARAVDADAPWRSPDAAALDGQTMRSWIDRTVRTRDGRRFLVLACRAIWACEPSELSLLHALFYVKAAGGLAAVTDFEGGAQQDRLAGGAYGLAVRIAERLEGAIRLNTPVRRIEQDDSGVTVTAEDGTAWRARHAVVAVPPALAARVTYRPPLPAARDNLLQRLPMGSVIKYVVGYPEPFWRRAGLSGVSLSLRGPITMTADSGPPSGRRGVLIAFVNGAPARELAARPAEERRTVLLGALGRLFGPRAATPVSFAERNWNEEAFTRGAYAAVFPPGAWTRLGAAMRVPAGRVHWAGSEVSSRWYGYIDGAVRSGEAAADAVTRAV</sequence>
<comment type="caution">
    <text evidence="6">The sequence shown here is derived from an EMBL/GenBank/DDBJ whole genome shotgun (WGS) entry which is preliminary data.</text>
</comment>
<evidence type="ECO:0000256" key="2">
    <source>
        <dbReference type="ARBA" id="ARBA00005995"/>
    </source>
</evidence>
<keyword evidence="7" id="KW-1185">Reference proteome</keyword>
<dbReference type="Gene3D" id="3.90.660.10">
    <property type="match status" value="1"/>
</dbReference>
<dbReference type="PANTHER" id="PTHR43563">
    <property type="entry name" value="AMINE OXIDASE"/>
    <property type="match status" value="1"/>
</dbReference>
<dbReference type="InterPro" id="IPR050703">
    <property type="entry name" value="Flavin_MAO"/>
</dbReference>
<dbReference type="PRINTS" id="PR00757">
    <property type="entry name" value="AMINEOXDASEF"/>
</dbReference>
<dbReference type="PANTHER" id="PTHR43563:SF1">
    <property type="entry name" value="AMINE OXIDASE [FLAVIN-CONTAINING] B"/>
    <property type="match status" value="1"/>
</dbReference>
<keyword evidence="3" id="KW-0560">Oxidoreductase</keyword>
<dbReference type="InterPro" id="IPR002937">
    <property type="entry name" value="Amino_oxidase"/>
</dbReference>
<dbReference type="GO" id="GO:0016491">
    <property type="term" value="F:oxidoreductase activity"/>
    <property type="evidence" value="ECO:0007669"/>
    <property type="project" value="UniProtKB-KW"/>
</dbReference>
<comment type="cofactor">
    <cofactor evidence="1">
        <name>FAD</name>
        <dbReference type="ChEBI" id="CHEBI:57692"/>
    </cofactor>
</comment>
<dbReference type="EMBL" id="BOOH01000037">
    <property type="protein sequence ID" value="GIH78151.1"/>
    <property type="molecule type" value="Genomic_DNA"/>
</dbReference>
<dbReference type="RefSeq" id="WP_203892683.1">
    <property type="nucleotide sequence ID" value="NZ_BOOH01000037.1"/>
</dbReference>
<feature type="binding site" evidence="4">
    <location>
        <position position="426"/>
    </location>
    <ligand>
        <name>FAD</name>
        <dbReference type="ChEBI" id="CHEBI:57692"/>
    </ligand>
</feature>